<organism evidence="2 3">
    <name type="scientific">Aquicoccus porphyridii</name>
    <dbReference type="NCBI Taxonomy" id="1852029"/>
    <lineage>
        <taxon>Bacteria</taxon>
        <taxon>Pseudomonadati</taxon>
        <taxon>Pseudomonadota</taxon>
        <taxon>Alphaproteobacteria</taxon>
        <taxon>Rhodobacterales</taxon>
        <taxon>Paracoccaceae</taxon>
        <taxon>Aquicoccus</taxon>
    </lineage>
</organism>
<reference evidence="2 3" key="1">
    <citation type="submission" date="2019-07" db="EMBL/GenBank/DDBJ databases">
        <title>Aquicoccus porphyridii gen. nov., sp. nov., isolated from a small marine red alga, Porphyridium marinum.</title>
        <authorList>
            <person name="Liu L."/>
        </authorList>
    </citation>
    <scope>NUCLEOTIDE SEQUENCE [LARGE SCALE GENOMIC DNA]</scope>
    <source>
        <strain evidence="2 3">L1 8-17</strain>
    </source>
</reference>
<feature type="transmembrane region" description="Helical" evidence="1">
    <location>
        <begin position="13"/>
        <end position="33"/>
    </location>
</feature>
<proteinExistence type="predicted"/>
<comment type="caution">
    <text evidence="2">The sequence shown here is derived from an EMBL/GenBank/DDBJ whole genome shotgun (WGS) entry which is preliminary data.</text>
</comment>
<evidence type="ECO:0000313" key="2">
    <source>
        <dbReference type="EMBL" id="KAA0909603.1"/>
    </source>
</evidence>
<dbReference type="EMBL" id="VINQ01000030">
    <property type="protein sequence ID" value="KAA0909603.1"/>
    <property type="molecule type" value="Genomic_DNA"/>
</dbReference>
<dbReference type="RefSeq" id="WP_111369308.1">
    <property type="nucleotide sequence ID" value="NZ_VINQ01000030.1"/>
</dbReference>
<sequence length="162" mass="16822">MGWLISQMNLGDVALYASIIAVLTANFGGFILGRSADLDAAPLSCSNFSASAFLSNDGNYQAILAGVTLTAAQSGGKQNTVLASFSAEGDDADHRQLLPDAGRIYEIALANDDRPTLASGLNLNASDCAVSATFSTIQDASTQKSPFEIKKVCSCSEFAQSN</sequence>
<accession>A0A5A9YXA0</accession>
<evidence type="ECO:0000256" key="1">
    <source>
        <dbReference type="SAM" id="Phobius"/>
    </source>
</evidence>
<protein>
    <submittedName>
        <fullName evidence="2">Uncharacterized protein</fullName>
    </submittedName>
</protein>
<keyword evidence="1" id="KW-0472">Membrane</keyword>
<keyword evidence="1" id="KW-0812">Transmembrane</keyword>
<keyword evidence="1" id="KW-1133">Transmembrane helix</keyword>
<gene>
    <name evidence="2" type="ORF">FLO80_20745</name>
</gene>
<keyword evidence="3" id="KW-1185">Reference proteome</keyword>
<name>A0A5A9YXA0_9RHOB</name>
<evidence type="ECO:0000313" key="3">
    <source>
        <dbReference type="Proteomes" id="UP000325291"/>
    </source>
</evidence>
<dbReference type="Proteomes" id="UP000325291">
    <property type="component" value="Unassembled WGS sequence"/>
</dbReference>
<dbReference type="AlphaFoldDB" id="A0A5A9YXA0"/>